<dbReference type="AlphaFoldDB" id="A0A9W3X312"/>
<evidence type="ECO:0000256" key="1">
    <source>
        <dbReference type="SAM" id="Phobius"/>
    </source>
</evidence>
<proteinExistence type="predicted"/>
<organism evidence="2 3">
    <name type="scientific">Bacillus thuringiensis</name>
    <dbReference type="NCBI Taxonomy" id="1428"/>
    <lineage>
        <taxon>Bacteria</taxon>
        <taxon>Bacillati</taxon>
        <taxon>Bacillota</taxon>
        <taxon>Bacilli</taxon>
        <taxon>Bacillales</taxon>
        <taxon>Bacillaceae</taxon>
        <taxon>Bacillus</taxon>
        <taxon>Bacillus cereus group</taxon>
    </lineage>
</organism>
<accession>A0A9W3X312</accession>
<keyword evidence="1" id="KW-0812">Transmembrane</keyword>
<dbReference type="Proteomes" id="UP000092743">
    <property type="component" value="Chromosome"/>
</dbReference>
<dbReference type="RefSeq" id="WP_065485746.1">
    <property type="nucleotide sequence ID" value="NZ_CP015350.1"/>
</dbReference>
<evidence type="ECO:0000313" key="3">
    <source>
        <dbReference type="Proteomes" id="UP000092743"/>
    </source>
</evidence>
<name>A0A9W3X312_BACTU</name>
<reference evidence="2 3" key="1">
    <citation type="submission" date="2016-04" db="EMBL/GenBank/DDBJ databases">
        <title>High quality genome of the nematocidal Bacillus thuringiensis MYBT18246.</title>
        <authorList>
            <person name="Hollensteiner J."/>
            <person name="Poehlein A."/>
            <person name="Sproeer C."/>
            <person name="Bunk B."/>
            <person name="Rosenstiel P."/>
            <person name="Schulenburg H."/>
            <person name="Liesegang H."/>
        </authorList>
    </citation>
    <scope>NUCLEOTIDE SEQUENCE [LARGE SCALE GENOMIC DNA]</scope>
    <source>
        <strain evidence="2 3">MYBT18246</strain>
    </source>
</reference>
<keyword evidence="1" id="KW-0472">Membrane</keyword>
<evidence type="ECO:0000313" key="2">
    <source>
        <dbReference type="EMBL" id="ANS51151.1"/>
    </source>
</evidence>
<protein>
    <recommendedName>
        <fullName evidence="4">Circular bacteriocin, circularin A/uberolysin family</fullName>
    </recommendedName>
</protein>
<feature type="transmembrane region" description="Helical" evidence="1">
    <location>
        <begin position="52"/>
        <end position="75"/>
    </location>
</feature>
<dbReference type="EMBL" id="CP015350">
    <property type="protein sequence ID" value="ANS51151.1"/>
    <property type="molecule type" value="Genomic_DNA"/>
</dbReference>
<evidence type="ECO:0008006" key="4">
    <source>
        <dbReference type="Google" id="ProtNLM"/>
    </source>
</evidence>
<gene>
    <name evidence="2" type="ORF">BT246_58550</name>
</gene>
<sequence>MVRKLMFLMAFSIVGFAVVSGMDTSNMFMISAQFGLDTAFVSQIVNLVEAGVGVWTIMGMFATLNVVGVGVLFAIKAALNKMTKAVVITY</sequence>
<keyword evidence="1" id="KW-1133">Transmembrane helix</keyword>